<dbReference type="AlphaFoldDB" id="A0A9D1SWL6"/>
<keyword evidence="1" id="KW-0732">Signal</keyword>
<protein>
    <submittedName>
        <fullName evidence="2">Uncharacterized protein</fullName>
    </submittedName>
</protein>
<accession>A0A9D1SWL6</accession>
<evidence type="ECO:0000313" key="3">
    <source>
        <dbReference type="Proteomes" id="UP000886857"/>
    </source>
</evidence>
<proteinExistence type="predicted"/>
<gene>
    <name evidence="2" type="ORF">IAC73_02930</name>
</gene>
<dbReference type="Proteomes" id="UP000886857">
    <property type="component" value="Unassembled WGS sequence"/>
</dbReference>
<reference evidence="2" key="2">
    <citation type="journal article" date="2021" name="PeerJ">
        <title>Extensive microbial diversity within the chicken gut microbiome revealed by metagenomics and culture.</title>
        <authorList>
            <person name="Gilroy R."/>
            <person name="Ravi A."/>
            <person name="Getino M."/>
            <person name="Pursley I."/>
            <person name="Horton D.L."/>
            <person name="Alikhan N.F."/>
            <person name="Baker D."/>
            <person name="Gharbi K."/>
            <person name="Hall N."/>
            <person name="Watson M."/>
            <person name="Adriaenssens E.M."/>
            <person name="Foster-Nyarko E."/>
            <person name="Jarju S."/>
            <person name="Secka A."/>
            <person name="Antonio M."/>
            <person name="Oren A."/>
            <person name="Chaudhuri R.R."/>
            <person name="La Ragione R."/>
            <person name="Hildebrand F."/>
            <person name="Pallen M.J."/>
        </authorList>
    </citation>
    <scope>NUCLEOTIDE SEQUENCE</scope>
    <source>
        <strain evidence="2">10406</strain>
    </source>
</reference>
<feature type="signal peptide" evidence="1">
    <location>
        <begin position="1"/>
        <end position="22"/>
    </location>
</feature>
<evidence type="ECO:0000256" key="1">
    <source>
        <dbReference type="SAM" id="SignalP"/>
    </source>
</evidence>
<organism evidence="2 3">
    <name type="scientific">Candidatus Limadaptatus stercoripullorum</name>
    <dbReference type="NCBI Taxonomy" id="2840846"/>
    <lineage>
        <taxon>Bacteria</taxon>
        <taxon>Bacillati</taxon>
        <taxon>Bacillota</taxon>
        <taxon>Clostridia</taxon>
        <taxon>Eubacteriales</taxon>
        <taxon>Candidatus Limadaptatus</taxon>
    </lineage>
</organism>
<sequence>MSKKKIATIVITALSAVISALACIFGIPLGSDTAPADETAAATIAAATQSVAVSDQDTQTTV</sequence>
<feature type="chain" id="PRO_5039489526" evidence="1">
    <location>
        <begin position="23"/>
        <end position="62"/>
    </location>
</feature>
<evidence type="ECO:0000313" key="2">
    <source>
        <dbReference type="EMBL" id="HIU98780.1"/>
    </source>
</evidence>
<dbReference type="PROSITE" id="PS51257">
    <property type="entry name" value="PROKAR_LIPOPROTEIN"/>
    <property type="match status" value="1"/>
</dbReference>
<reference evidence="2" key="1">
    <citation type="submission" date="2020-10" db="EMBL/GenBank/DDBJ databases">
        <authorList>
            <person name="Gilroy R."/>
        </authorList>
    </citation>
    <scope>NUCLEOTIDE SEQUENCE</scope>
    <source>
        <strain evidence="2">10406</strain>
    </source>
</reference>
<name>A0A9D1SWL6_9FIRM</name>
<comment type="caution">
    <text evidence="2">The sequence shown here is derived from an EMBL/GenBank/DDBJ whole genome shotgun (WGS) entry which is preliminary data.</text>
</comment>
<dbReference type="EMBL" id="DVOE01000044">
    <property type="protein sequence ID" value="HIU98780.1"/>
    <property type="molecule type" value="Genomic_DNA"/>
</dbReference>